<evidence type="ECO:0000259" key="6">
    <source>
        <dbReference type="Pfam" id="PF00933"/>
    </source>
</evidence>
<dbReference type="GO" id="GO:0005975">
    <property type="term" value="P:carbohydrate metabolic process"/>
    <property type="evidence" value="ECO:0007669"/>
    <property type="project" value="InterPro"/>
</dbReference>
<reference evidence="9" key="1">
    <citation type="submission" date="2015-10" db="EMBL/GenBank/DDBJ databases">
        <authorList>
            <person name="Regsiter A."/>
            <person name="william w."/>
        </authorList>
    </citation>
    <scope>NUCLEOTIDE SEQUENCE [LARGE SCALE GENOMIC DNA]</scope>
</reference>
<accession>A0A1J1LLA4</accession>
<keyword evidence="5" id="KW-0326">Glycosidase</keyword>
<evidence type="ECO:0000256" key="4">
    <source>
        <dbReference type="ARBA" id="ARBA00022801"/>
    </source>
</evidence>
<evidence type="ECO:0000256" key="2">
    <source>
        <dbReference type="ARBA" id="ARBA00005336"/>
    </source>
</evidence>
<dbReference type="GO" id="GO:0009254">
    <property type="term" value="P:peptidoglycan turnover"/>
    <property type="evidence" value="ECO:0007669"/>
    <property type="project" value="TreeGrafter"/>
</dbReference>
<gene>
    <name evidence="8" type="ORF">PL9214500543</name>
</gene>
<dbReference type="PANTHER" id="PTHR30480:SF13">
    <property type="entry name" value="BETA-HEXOSAMINIDASE"/>
    <property type="match status" value="1"/>
</dbReference>
<dbReference type="PANTHER" id="PTHR30480">
    <property type="entry name" value="BETA-HEXOSAMINIDASE-RELATED"/>
    <property type="match status" value="1"/>
</dbReference>
<dbReference type="OrthoDB" id="9805821at2"/>
<keyword evidence="4" id="KW-0378">Hydrolase</keyword>
<dbReference type="InterPro" id="IPR001764">
    <property type="entry name" value="Glyco_hydro_3_N"/>
</dbReference>
<dbReference type="EC" id="3.2.1.52" evidence="3"/>
<dbReference type="SUPFAM" id="SSF51445">
    <property type="entry name" value="(Trans)glycosidases"/>
    <property type="match status" value="1"/>
</dbReference>
<evidence type="ECO:0000256" key="5">
    <source>
        <dbReference type="ARBA" id="ARBA00023295"/>
    </source>
</evidence>
<proteinExistence type="inferred from homology"/>
<comment type="similarity">
    <text evidence="2">Belongs to the glycosyl hydrolase 3 family.</text>
</comment>
<evidence type="ECO:0000259" key="7">
    <source>
        <dbReference type="Pfam" id="PF18034"/>
    </source>
</evidence>
<comment type="catalytic activity">
    <reaction evidence="1">
        <text>Hydrolysis of terminal non-reducing N-acetyl-D-hexosamine residues in N-acetyl-beta-D-hexosaminides.</text>
        <dbReference type="EC" id="3.2.1.52"/>
    </reaction>
</comment>
<evidence type="ECO:0000313" key="8">
    <source>
        <dbReference type="EMBL" id="CUR33296.1"/>
    </source>
</evidence>
<dbReference type="GO" id="GO:0004563">
    <property type="term" value="F:beta-N-acetylhexosaminidase activity"/>
    <property type="evidence" value="ECO:0007669"/>
    <property type="project" value="UniProtKB-EC"/>
</dbReference>
<dbReference type="InterPro" id="IPR041518">
    <property type="entry name" value="Bac_GH3_C"/>
</dbReference>
<dbReference type="InterPro" id="IPR017853">
    <property type="entry name" value="GH"/>
</dbReference>
<sequence>MTLSLAEQVAQMVVVRASGFLFDHQIRYSLWEPPAQRLQYWLQDLGVGGVILVDGSVAELAARTQLLQSWAKFPLLVAADVEEGVGQRFAGATWFPPLMAIGALANQSLEQAEFYAEKMGAITAQEALTVGLNWILAPVVDVNNNPKNPVINVRSFGETPERVSQLATAFIRGCQGYPVLTTAKHFPGHGDTAIDSHLELPVIPHADERLAQVELPPFIASMASGVDAVMMAHLLIPAWDTERPATLSPAIVQGQLRQRLGFEGLVVTDALVMGAIAKQYSPEEAAILAVEAGADILLMPLDPQVTIKAVCTAVAEGRISRERIEVSVQRIWQAKAKVFPDWQRSESYCFPHRDPKTLFDSLSQPTSQQLVRTILQDSLKQGGTLPLVLPQTPQPMRNLVIVDDLLNCGILGNHTPAIARPAQLGYRLQLVDCHAPVSSDSQNDSSLRISSDPTLLQVFIRANAFRDSSGLTQIAQDWLNILLRQNQLQGLVIYGSPYTLEQFLPQIPPKTPFVFSYGQTSVAQEIALKVLWGI</sequence>
<dbReference type="AlphaFoldDB" id="A0A1J1LLA4"/>
<dbReference type="STRING" id="671072.PL9214500543"/>
<name>A0A1J1LLA4_9CYAN</name>
<dbReference type="Pfam" id="PF00933">
    <property type="entry name" value="Glyco_hydro_3"/>
    <property type="match status" value="1"/>
</dbReference>
<keyword evidence="9" id="KW-1185">Reference proteome</keyword>
<organism evidence="8 9">
    <name type="scientific">Planktothrix tepida PCC 9214</name>
    <dbReference type="NCBI Taxonomy" id="671072"/>
    <lineage>
        <taxon>Bacteria</taxon>
        <taxon>Bacillati</taxon>
        <taxon>Cyanobacteriota</taxon>
        <taxon>Cyanophyceae</taxon>
        <taxon>Oscillatoriophycideae</taxon>
        <taxon>Oscillatoriales</taxon>
        <taxon>Microcoleaceae</taxon>
        <taxon>Planktothrix</taxon>
    </lineage>
</organism>
<dbReference type="Pfam" id="PF18034">
    <property type="entry name" value="Bac_GH3_C"/>
    <property type="match status" value="1"/>
</dbReference>
<dbReference type="RefSeq" id="WP_072719913.1">
    <property type="nucleotide sequence ID" value="NZ_LN889802.1"/>
</dbReference>
<evidence type="ECO:0000256" key="1">
    <source>
        <dbReference type="ARBA" id="ARBA00001231"/>
    </source>
</evidence>
<dbReference type="Gene3D" id="3.40.50.10870">
    <property type="entry name" value="Glycosyl hydrolase family 3"/>
    <property type="match status" value="1"/>
</dbReference>
<feature type="domain" description="Bacterial Glycosyl hydrolase family 3 C-terminal" evidence="7">
    <location>
        <begin position="394"/>
        <end position="532"/>
    </location>
</feature>
<dbReference type="InterPro" id="IPR050226">
    <property type="entry name" value="NagZ_Beta-hexosaminidase"/>
</dbReference>
<evidence type="ECO:0000256" key="3">
    <source>
        <dbReference type="ARBA" id="ARBA00012663"/>
    </source>
</evidence>
<dbReference type="Gene3D" id="3.20.20.300">
    <property type="entry name" value="Glycoside hydrolase, family 3, N-terminal domain"/>
    <property type="match status" value="1"/>
</dbReference>
<dbReference type="InterPro" id="IPR036962">
    <property type="entry name" value="Glyco_hydro_3_N_sf"/>
</dbReference>
<protein>
    <recommendedName>
        <fullName evidence="3">beta-N-acetylhexosaminidase</fullName>
        <ecNumber evidence="3">3.2.1.52</ecNumber>
    </recommendedName>
</protein>
<dbReference type="Proteomes" id="UP000184315">
    <property type="component" value="Unassembled WGS sequence"/>
</dbReference>
<feature type="domain" description="Glycoside hydrolase family 3 N-terminal" evidence="6">
    <location>
        <begin position="5"/>
        <end position="332"/>
    </location>
</feature>
<dbReference type="EMBL" id="CZDF01000156">
    <property type="protein sequence ID" value="CUR33296.1"/>
    <property type="molecule type" value="Genomic_DNA"/>
</dbReference>
<evidence type="ECO:0000313" key="9">
    <source>
        <dbReference type="Proteomes" id="UP000184315"/>
    </source>
</evidence>